<comment type="caution">
    <text evidence="5">The sequence shown here is derived from an EMBL/GenBank/DDBJ whole genome shotgun (WGS) entry which is preliminary data.</text>
</comment>
<evidence type="ECO:0000256" key="4">
    <source>
        <dbReference type="SAM" id="Phobius"/>
    </source>
</evidence>
<keyword evidence="4" id="KW-0812">Transmembrane</keyword>
<feature type="transmembrane region" description="Helical" evidence="4">
    <location>
        <begin position="326"/>
        <end position="351"/>
    </location>
</feature>
<dbReference type="EMBL" id="BAABJQ010000001">
    <property type="protein sequence ID" value="GAA5178349.1"/>
    <property type="molecule type" value="Genomic_DNA"/>
</dbReference>
<evidence type="ECO:0000256" key="1">
    <source>
        <dbReference type="ARBA" id="ARBA00022679"/>
    </source>
</evidence>
<evidence type="ECO:0008006" key="7">
    <source>
        <dbReference type="Google" id="ProtNLM"/>
    </source>
</evidence>
<feature type="transmembrane region" description="Helical" evidence="4">
    <location>
        <begin position="295"/>
        <end position="314"/>
    </location>
</feature>
<evidence type="ECO:0000313" key="6">
    <source>
        <dbReference type="Proteomes" id="UP001501570"/>
    </source>
</evidence>
<feature type="transmembrane region" description="Helical" evidence="4">
    <location>
        <begin position="151"/>
        <end position="171"/>
    </location>
</feature>
<protein>
    <recommendedName>
        <fullName evidence="7">CDP-diacylglycerol--serine O-phosphatidyltransferase</fullName>
    </recommendedName>
</protein>
<dbReference type="Pfam" id="PF01066">
    <property type="entry name" value="CDP-OH_P_transf"/>
    <property type="match status" value="1"/>
</dbReference>
<reference evidence="6" key="1">
    <citation type="journal article" date="2019" name="Int. J. Syst. Evol. Microbiol.">
        <title>The Global Catalogue of Microorganisms (GCM) 10K type strain sequencing project: providing services to taxonomists for standard genome sequencing and annotation.</title>
        <authorList>
            <consortium name="The Broad Institute Genomics Platform"/>
            <consortium name="The Broad Institute Genome Sequencing Center for Infectious Disease"/>
            <person name="Wu L."/>
            <person name="Ma J."/>
        </authorList>
    </citation>
    <scope>NUCLEOTIDE SEQUENCE [LARGE SCALE GENOMIC DNA]</scope>
    <source>
        <strain evidence="6">JCM 18304</strain>
    </source>
</reference>
<organism evidence="5 6">
    <name type="scientific">Rugosimonospora acidiphila</name>
    <dbReference type="NCBI Taxonomy" id="556531"/>
    <lineage>
        <taxon>Bacteria</taxon>
        <taxon>Bacillati</taxon>
        <taxon>Actinomycetota</taxon>
        <taxon>Actinomycetes</taxon>
        <taxon>Micromonosporales</taxon>
        <taxon>Micromonosporaceae</taxon>
        <taxon>Rugosimonospora</taxon>
    </lineage>
</organism>
<keyword evidence="4" id="KW-1133">Transmembrane helix</keyword>
<evidence type="ECO:0000256" key="3">
    <source>
        <dbReference type="SAM" id="MobiDB-lite"/>
    </source>
</evidence>
<keyword evidence="4" id="KW-0472">Membrane</keyword>
<accession>A0ABP9RKE8</accession>
<keyword evidence="6" id="KW-1185">Reference proteome</keyword>
<gene>
    <name evidence="5" type="ORF">GCM10023322_05300</name>
</gene>
<evidence type="ECO:0000256" key="2">
    <source>
        <dbReference type="RuleBase" id="RU003750"/>
    </source>
</evidence>
<feature type="region of interest" description="Disordered" evidence="3">
    <location>
        <begin position="1"/>
        <end position="21"/>
    </location>
</feature>
<dbReference type="InterPro" id="IPR043130">
    <property type="entry name" value="CDP-OH_PTrfase_TM_dom"/>
</dbReference>
<name>A0ABP9RKE8_9ACTN</name>
<keyword evidence="1 2" id="KW-0808">Transferase</keyword>
<dbReference type="Gene3D" id="1.20.120.1760">
    <property type="match status" value="1"/>
</dbReference>
<comment type="similarity">
    <text evidence="2">Belongs to the CDP-alcohol phosphatidyltransferase class-I family.</text>
</comment>
<dbReference type="InterPro" id="IPR000462">
    <property type="entry name" value="CDP-OH_P_trans"/>
</dbReference>
<dbReference type="PROSITE" id="PS00379">
    <property type="entry name" value="CDP_ALCOHOL_P_TRANSF"/>
    <property type="match status" value="1"/>
</dbReference>
<feature type="transmembrane region" description="Helical" evidence="4">
    <location>
        <begin position="238"/>
        <end position="256"/>
    </location>
</feature>
<evidence type="ECO:0000313" key="5">
    <source>
        <dbReference type="EMBL" id="GAA5178349.1"/>
    </source>
</evidence>
<proteinExistence type="inferred from homology"/>
<sequence>MPRTPWGRRRTIDSPRPAGRRWAGRLRRSGSFARQVLTVRVRRRNRGLGTSGTALAAGLVTLPGGPEAAAPFTGDPVRPSGGPLTRIVPPVIPANRPSPESLAPAAPDPVGFTSGHVLGEDLPGADAATPRSSAPIPLLPGAPTLARRLRFAAVNACTLSSLVLGMSAILLSMHSGVRWAALCLVGCVVFDGMDGALARRLGVASPFGAQMDSLADMCSFGIAAPVVVYSSVQPTAHAGLVAGACVMVAACSAIRLARFNVSPKDGRFFCGVPTTMAAAVLGLAILIGLRPSGTLAVAAIAVLALAMVSGFPYAKLNRIVRLPLWLWLAPVVGAFLDYRITFAALVALYLASGPLVWLRQRTGAPAR</sequence>
<dbReference type="Proteomes" id="UP001501570">
    <property type="component" value="Unassembled WGS sequence"/>
</dbReference>
<feature type="transmembrane region" description="Helical" evidence="4">
    <location>
        <begin position="268"/>
        <end position="289"/>
    </location>
</feature>
<dbReference type="InterPro" id="IPR048254">
    <property type="entry name" value="CDP_ALCOHOL_P_TRANSF_CS"/>
</dbReference>